<accession>A0AAW4L3C8</accession>
<dbReference type="GO" id="GO:0017061">
    <property type="term" value="F:S-methyl-5-thioadenosine phosphorylase activity"/>
    <property type="evidence" value="ECO:0007669"/>
    <property type="project" value="UniProtKB-EC"/>
</dbReference>
<dbReference type="RefSeq" id="WP_214171993.1">
    <property type="nucleotide sequence ID" value="NZ_JAHCVJ010000005.1"/>
</dbReference>
<dbReference type="InterPro" id="IPR011324">
    <property type="entry name" value="Cytotoxic_necrot_fac-like_cat"/>
</dbReference>
<dbReference type="EMBL" id="JAHCVJ010000005">
    <property type="protein sequence ID" value="MBT0665219.1"/>
    <property type="molecule type" value="Genomic_DNA"/>
</dbReference>
<comment type="caution">
    <text evidence="11">The sequence shown here is derived from an EMBL/GenBank/DDBJ whole genome shotgun (WGS) entry which is preliminary data.</text>
</comment>
<dbReference type="GO" id="GO:0016787">
    <property type="term" value="F:hydrolase activity"/>
    <property type="evidence" value="ECO:0007669"/>
    <property type="project" value="UniProtKB-KW"/>
</dbReference>
<dbReference type="Gene3D" id="3.60.140.10">
    <property type="entry name" value="CNF1/YfiH-like putative cysteine hydrolases"/>
    <property type="match status" value="1"/>
</dbReference>
<organism evidence="11 12">
    <name type="scientific">Geoanaerobacter pelophilus</name>
    <dbReference type="NCBI Taxonomy" id="60036"/>
    <lineage>
        <taxon>Bacteria</taxon>
        <taxon>Pseudomonadati</taxon>
        <taxon>Thermodesulfobacteriota</taxon>
        <taxon>Desulfuromonadia</taxon>
        <taxon>Geobacterales</taxon>
        <taxon>Geobacteraceae</taxon>
        <taxon>Geoanaerobacter</taxon>
    </lineage>
</organism>
<evidence type="ECO:0000256" key="10">
    <source>
        <dbReference type="RuleBase" id="RU361274"/>
    </source>
</evidence>
<evidence type="ECO:0000256" key="9">
    <source>
        <dbReference type="ARBA" id="ARBA00049893"/>
    </source>
</evidence>
<proteinExistence type="inferred from homology"/>
<evidence type="ECO:0000256" key="3">
    <source>
        <dbReference type="ARBA" id="ARBA00022679"/>
    </source>
</evidence>
<evidence type="ECO:0000256" key="4">
    <source>
        <dbReference type="ARBA" id="ARBA00022723"/>
    </source>
</evidence>
<comment type="catalytic activity">
    <reaction evidence="8">
        <text>adenosine + phosphate = alpha-D-ribose 1-phosphate + adenine</text>
        <dbReference type="Rhea" id="RHEA:27642"/>
        <dbReference type="ChEBI" id="CHEBI:16335"/>
        <dbReference type="ChEBI" id="CHEBI:16708"/>
        <dbReference type="ChEBI" id="CHEBI:43474"/>
        <dbReference type="ChEBI" id="CHEBI:57720"/>
        <dbReference type="EC" id="2.4.2.1"/>
    </reaction>
    <physiologicalReaction direction="left-to-right" evidence="8">
        <dbReference type="Rhea" id="RHEA:27643"/>
    </physiologicalReaction>
</comment>
<dbReference type="InterPro" id="IPR003730">
    <property type="entry name" value="Cu_polyphenol_OxRdtase"/>
</dbReference>
<gene>
    <name evidence="11" type="primary">pgeF</name>
    <name evidence="11" type="ORF">KI809_13005</name>
</gene>
<evidence type="ECO:0000256" key="1">
    <source>
        <dbReference type="ARBA" id="ARBA00000553"/>
    </source>
</evidence>
<name>A0AAW4L3C8_9BACT</name>
<dbReference type="PANTHER" id="PTHR30616">
    <property type="entry name" value="UNCHARACTERIZED PROTEIN YFIH"/>
    <property type="match status" value="1"/>
</dbReference>
<evidence type="ECO:0000256" key="7">
    <source>
        <dbReference type="ARBA" id="ARBA00047989"/>
    </source>
</evidence>
<keyword evidence="5" id="KW-0378">Hydrolase</keyword>
<evidence type="ECO:0000313" key="12">
    <source>
        <dbReference type="Proteomes" id="UP000811899"/>
    </source>
</evidence>
<sequence>MKQSKISKIHYMEPQLATATTSVVAGFTTRHEGVSRPPYNSLNLGLNTNDSSHNVQGNRSLLARAFGAKVEQLLTVTQVHGTDLLVVDSPNQDVTHFLKVECDGIITNQPGIMIGIGVADCAPVLLLDPVKRVVAALHAGWKGTASGIVRKGVAAMATNFGSNPADLVAAIGPAIGPCCYEVDEPVRAAFSAERDTWDKSAEEKAPGKWKLDIAAAVTLQLKDSGVLPENIETSQQCVCCIQELFFSYRRDKGETGRHLGFIMLK</sequence>
<comment type="catalytic activity">
    <reaction evidence="1">
        <text>inosine + phosphate = alpha-D-ribose 1-phosphate + hypoxanthine</text>
        <dbReference type="Rhea" id="RHEA:27646"/>
        <dbReference type="ChEBI" id="CHEBI:17368"/>
        <dbReference type="ChEBI" id="CHEBI:17596"/>
        <dbReference type="ChEBI" id="CHEBI:43474"/>
        <dbReference type="ChEBI" id="CHEBI:57720"/>
        <dbReference type="EC" id="2.4.2.1"/>
    </reaction>
    <physiologicalReaction direction="left-to-right" evidence="1">
        <dbReference type="Rhea" id="RHEA:27647"/>
    </physiologicalReaction>
</comment>
<evidence type="ECO:0000256" key="5">
    <source>
        <dbReference type="ARBA" id="ARBA00022801"/>
    </source>
</evidence>
<comment type="similarity">
    <text evidence="2 10">Belongs to the purine nucleoside phosphorylase YfiH/LACC1 family.</text>
</comment>
<dbReference type="SUPFAM" id="SSF64438">
    <property type="entry name" value="CNF1/YfiH-like putative cysteine hydrolases"/>
    <property type="match status" value="1"/>
</dbReference>
<dbReference type="PANTHER" id="PTHR30616:SF2">
    <property type="entry name" value="PURINE NUCLEOSIDE PHOSPHORYLASE LACC1"/>
    <property type="match status" value="1"/>
</dbReference>
<evidence type="ECO:0000256" key="6">
    <source>
        <dbReference type="ARBA" id="ARBA00022833"/>
    </source>
</evidence>
<keyword evidence="12" id="KW-1185">Reference proteome</keyword>
<comment type="catalytic activity">
    <reaction evidence="7">
        <text>adenosine + H2O + H(+) = inosine + NH4(+)</text>
        <dbReference type="Rhea" id="RHEA:24408"/>
        <dbReference type="ChEBI" id="CHEBI:15377"/>
        <dbReference type="ChEBI" id="CHEBI:15378"/>
        <dbReference type="ChEBI" id="CHEBI:16335"/>
        <dbReference type="ChEBI" id="CHEBI:17596"/>
        <dbReference type="ChEBI" id="CHEBI:28938"/>
        <dbReference type="EC" id="3.5.4.4"/>
    </reaction>
    <physiologicalReaction direction="left-to-right" evidence="7">
        <dbReference type="Rhea" id="RHEA:24409"/>
    </physiologicalReaction>
</comment>
<dbReference type="GO" id="GO:0005507">
    <property type="term" value="F:copper ion binding"/>
    <property type="evidence" value="ECO:0007669"/>
    <property type="project" value="TreeGrafter"/>
</dbReference>
<keyword evidence="6" id="KW-0862">Zinc</keyword>
<dbReference type="AlphaFoldDB" id="A0AAW4L3C8"/>
<evidence type="ECO:0000313" key="11">
    <source>
        <dbReference type="EMBL" id="MBT0665219.1"/>
    </source>
</evidence>
<comment type="catalytic activity">
    <reaction evidence="9">
        <text>S-methyl-5'-thioadenosine + phosphate = 5-(methylsulfanyl)-alpha-D-ribose 1-phosphate + adenine</text>
        <dbReference type="Rhea" id="RHEA:11852"/>
        <dbReference type="ChEBI" id="CHEBI:16708"/>
        <dbReference type="ChEBI" id="CHEBI:17509"/>
        <dbReference type="ChEBI" id="CHEBI:43474"/>
        <dbReference type="ChEBI" id="CHEBI:58533"/>
        <dbReference type="EC" id="2.4.2.28"/>
    </reaction>
    <physiologicalReaction direction="left-to-right" evidence="9">
        <dbReference type="Rhea" id="RHEA:11853"/>
    </physiologicalReaction>
</comment>
<evidence type="ECO:0000256" key="2">
    <source>
        <dbReference type="ARBA" id="ARBA00007353"/>
    </source>
</evidence>
<dbReference type="Pfam" id="PF02578">
    <property type="entry name" value="Cu-oxidase_4"/>
    <property type="match status" value="1"/>
</dbReference>
<dbReference type="CDD" id="cd16833">
    <property type="entry name" value="YfiH"/>
    <property type="match status" value="1"/>
</dbReference>
<dbReference type="Proteomes" id="UP000811899">
    <property type="component" value="Unassembled WGS sequence"/>
</dbReference>
<reference evidence="11 12" key="1">
    <citation type="submission" date="2021-05" db="EMBL/GenBank/DDBJ databases">
        <title>The draft genome of Geobacter pelophilus DSM 12255.</title>
        <authorList>
            <person name="Xu Z."/>
            <person name="Masuda Y."/>
            <person name="Itoh H."/>
            <person name="Senoo K."/>
        </authorList>
    </citation>
    <scope>NUCLEOTIDE SEQUENCE [LARGE SCALE GENOMIC DNA]</scope>
    <source>
        <strain evidence="11 12">DSM 12255</strain>
    </source>
</reference>
<dbReference type="InterPro" id="IPR038371">
    <property type="entry name" value="Cu_polyphenol_OxRdtase_sf"/>
</dbReference>
<protein>
    <recommendedName>
        <fullName evidence="10">Purine nucleoside phosphorylase</fullName>
    </recommendedName>
</protein>
<evidence type="ECO:0000256" key="8">
    <source>
        <dbReference type="ARBA" id="ARBA00048968"/>
    </source>
</evidence>
<dbReference type="NCBIfam" id="TIGR00726">
    <property type="entry name" value="peptidoglycan editing factor PgeF"/>
    <property type="match status" value="1"/>
</dbReference>
<keyword evidence="4" id="KW-0479">Metal-binding</keyword>
<keyword evidence="3" id="KW-0808">Transferase</keyword>